<dbReference type="InterPro" id="IPR018110">
    <property type="entry name" value="Mandel_Rmase/mucon_lact_enz_CS"/>
</dbReference>
<dbReference type="GO" id="GO:0000287">
    <property type="term" value="F:magnesium ion binding"/>
    <property type="evidence" value="ECO:0007669"/>
    <property type="project" value="UniProtKB-UniRule"/>
</dbReference>
<comment type="similarity">
    <text evidence="4">Belongs to the mandelate racemase/muconate lactonizing enzyme family. MenC type 1 subfamily.</text>
</comment>
<dbReference type="PROSITE" id="PS00909">
    <property type="entry name" value="MR_MLE_2"/>
    <property type="match status" value="1"/>
</dbReference>
<dbReference type="InterPro" id="IPR029065">
    <property type="entry name" value="Enolase_C-like"/>
</dbReference>
<protein>
    <recommendedName>
        <fullName evidence="4">o-succinylbenzoate synthase</fullName>
        <shortName evidence="4">OSB synthase</shortName>
        <shortName evidence="4">OSBS</shortName>
        <ecNumber evidence="4">4.2.1.113</ecNumber>
    </recommendedName>
    <alternativeName>
        <fullName evidence="4">4-(2'-carboxyphenyl)-4-oxybutyric acid synthase</fullName>
    </alternativeName>
    <alternativeName>
        <fullName evidence="4">o-succinylbenzoic acid synthase</fullName>
    </alternativeName>
</protein>
<dbReference type="Proteomes" id="UP001165587">
    <property type="component" value="Unassembled WGS sequence"/>
</dbReference>
<evidence type="ECO:0000313" key="6">
    <source>
        <dbReference type="EMBL" id="MCS5727058.1"/>
    </source>
</evidence>
<dbReference type="GO" id="GO:0009063">
    <property type="term" value="P:amino acid catabolic process"/>
    <property type="evidence" value="ECO:0007669"/>
    <property type="project" value="InterPro"/>
</dbReference>
<sequence length="331" mass="36057">MLDEQEHPALADILERMRVVALPLHTRFRGQTVRELALIEGPEGWTEFSPFPEYDDVESAAWLRAALEFGWRPAPPLVRTSIPVNATLPAVPAADVERVLAHYDGCRTVKVKVAERGQTLVDDVDRIARVRELVGPEGRIRLDANGGWNLDEAEHAVHRLAEFDLEYLEQPCASVDELAELRRRIGYLGIPVAADESVRKADDPLAVARAGAADLLVVKAQPLGGLRRALAVVAEAGLPAVISSALESSVGIALGAHLAAALPELPYDCGLATVDLFETDVVAPARSLRARGGSITVERPVPDAGLLERLRPALAREQWWRDRVTRVHALL</sequence>
<feature type="binding site" evidence="4">
    <location>
        <position position="195"/>
    </location>
    <ligand>
        <name>Mg(2+)</name>
        <dbReference type="ChEBI" id="CHEBI:18420"/>
    </ligand>
</feature>
<dbReference type="HAMAP" id="MF_00470">
    <property type="entry name" value="MenC_1"/>
    <property type="match status" value="1"/>
</dbReference>
<gene>
    <name evidence="4" type="primary">menC</name>
    <name evidence="6" type="ORF">N1028_14250</name>
</gene>
<dbReference type="Pfam" id="PF18374">
    <property type="entry name" value="Enolase_like_N"/>
    <property type="match status" value="1"/>
</dbReference>
<dbReference type="SFLD" id="SFLDG00180">
    <property type="entry name" value="muconate_cycloisomerase"/>
    <property type="match status" value="1"/>
</dbReference>
<dbReference type="GO" id="GO:0009234">
    <property type="term" value="P:menaquinone biosynthetic process"/>
    <property type="evidence" value="ECO:0007669"/>
    <property type="project" value="UniProtKB-UniRule"/>
</dbReference>
<dbReference type="Gene3D" id="3.20.20.120">
    <property type="entry name" value="Enolase-like C-terminal domain"/>
    <property type="match status" value="1"/>
</dbReference>
<dbReference type="PANTHER" id="PTHR48073:SF2">
    <property type="entry name" value="O-SUCCINYLBENZOATE SYNTHASE"/>
    <property type="match status" value="1"/>
</dbReference>
<evidence type="ECO:0000256" key="3">
    <source>
        <dbReference type="ARBA" id="ARBA00023239"/>
    </source>
</evidence>
<comment type="cofactor">
    <cofactor evidence="4">
        <name>a divalent metal cation</name>
        <dbReference type="ChEBI" id="CHEBI:60240"/>
    </cofactor>
</comment>
<accession>A0AA42BWS7</accession>
<comment type="pathway">
    <text evidence="4">Quinol/quinone metabolism; menaquinone biosynthesis.</text>
</comment>
<dbReference type="EC" id="4.2.1.113" evidence="4"/>
<dbReference type="InterPro" id="IPR036849">
    <property type="entry name" value="Enolase-like_C_sf"/>
</dbReference>
<dbReference type="RefSeq" id="WP_259530028.1">
    <property type="nucleotide sequence ID" value="NZ_JANLCK010000008.1"/>
</dbReference>
<comment type="caution">
    <text evidence="6">The sequence shown here is derived from an EMBL/GenBank/DDBJ whole genome shotgun (WGS) entry which is preliminary data.</text>
</comment>
<feature type="domain" description="Mandelate racemase/muconate lactonizing enzyme C-terminal" evidence="5">
    <location>
        <begin position="92"/>
        <end position="188"/>
    </location>
</feature>
<dbReference type="SMART" id="SM00922">
    <property type="entry name" value="MR_MLE"/>
    <property type="match status" value="1"/>
</dbReference>
<dbReference type="CDD" id="cd03320">
    <property type="entry name" value="OSBS"/>
    <property type="match status" value="1"/>
</dbReference>
<name>A0AA42BWS7_9MICO</name>
<dbReference type="EMBL" id="JANLCK010000008">
    <property type="protein sequence ID" value="MCS5727058.1"/>
    <property type="molecule type" value="Genomic_DNA"/>
</dbReference>
<comment type="catalytic activity">
    <reaction evidence="4">
        <text>(1R,6R)-6-hydroxy-2-succinyl-cyclohexa-2,4-diene-1-carboxylate = 2-succinylbenzoate + H2O</text>
        <dbReference type="Rhea" id="RHEA:10196"/>
        <dbReference type="ChEBI" id="CHEBI:15377"/>
        <dbReference type="ChEBI" id="CHEBI:18325"/>
        <dbReference type="ChEBI" id="CHEBI:58689"/>
        <dbReference type="EC" id="4.2.1.113"/>
    </reaction>
</comment>
<keyword evidence="4" id="KW-0474">Menaquinone biosynthesis</keyword>
<comment type="function">
    <text evidence="4">Converts 2-succinyl-6-hydroxy-2,4-cyclohexadiene-1-carboxylate (SHCHC) to 2-succinylbenzoate (OSB).</text>
</comment>
<evidence type="ECO:0000256" key="2">
    <source>
        <dbReference type="ARBA" id="ARBA00022842"/>
    </source>
</evidence>
<dbReference type="GO" id="GO:0043748">
    <property type="term" value="F:O-succinylbenzoate synthase activity"/>
    <property type="evidence" value="ECO:0007669"/>
    <property type="project" value="UniProtKB-EC"/>
</dbReference>
<evidence type="ECO:0000259" key="5">
    <source>
        <dbReference type="SMART" id="SM00922"/>
    </source>
</evidence>
<organism evidence="6 7">
    <name type="scientific">Herbiconiux oxytropis</name>
    <dbReference type="NCBI Taxonomy" id="2970915"/>
    <lineage>
        <taxon>Bacteria</taxon>
        <taxon>Bacillati</taxon>
        <taxon>Actinomycetota</taxon>
        <taxon>Actinomycetes</taxon>
        <taxon>Micrococcales</taxon>
        <taxon>Microbacteriaceae</taxon>
        <taxon>Herbiconiux</taxon>
    </lineage>
</organism>
<dbReference type="PANTHER" id="PTHR48073">
    <property type="entry name" value="O-SUCCINYLBENZOATE SYNTHASE-RELATED"/>
    <property type="match status" value="1"/>
</dbReference>
<keyword evidence="2 4" id="KW-0460">Magnesium</keyword>
<feature type="active site" description="Proton acceptor" evidence="4">
    <location>
        <position position="219"/>
    </location>
</feature>
<feature type="binding site" evidence="4">
    <location>
        <position position="143"/>
    </location>
    <ligand>
        <name>Mg(2+)</name>
        <dbReference type="ChEBI" id="CHEBI:18420"/>
    </ligand>
</feature>
<evidence type="ECO:0000256" key="4">
    <source>
        <dbReference type="HAMAP-Rule" id="MF_00470"/>
    </source>
</evidence>
<feature type="binding site" evidence="4">
    <location>
        <position position="169"/>
    </location>
    <ligand>
        <name>Mg(2+)</name>
        <dbReference type="ChEBI" id="CHEBI:18420"/>
    </ligand>
</feature>
<dbReference type="SFLD" id="SFLDF00009">
    <property type="entry name" value="o-succinylbenzoate_synthase"/>
    <property type="match status" value="1"/>
</dbReference>
<dbReference type="SUPFAM" id="SSF51604">
    <property type="entry name" value="Enolase C-terminal domain-like"/>
    <property type="match status" value="1"/>
</dbReference>
<proteinExistence type="inferred from homology"/>
<dbReference type="InterPro" id="IPR013342">
    <property type="entry name" value="Mandelate_racemase_C"/>
</dbReference>
<dbReference type="NCBIfam" id="NF002782">
    <property type="entry name" value="PRK02901.1"/>
    <property type="match status" value="1"/>
</dbReference>
<reference evidence="6" key="1">
    <citation type="submission" date="2022-08" db="EMBL/GenBank/DDBJ databases">
        <authorList>
            <person name="Deng Y."/>
            <person name="Han X.-F."/>
            <person name="Zhang Y.-Q."/>
        </authorList>
    </citation>
    <scope>NUCLEOTIDE SEQUENCE</scope>
    <source>
        <strain evidence="6">CPCC 203407</strain>
    </source>
</reference>
<evidence type="ECO:0000313" key="7">
    <source>
        <dbReference type="Proteomes" id="UP001165587"/>
    </source>
</evidence>
<feature type="active site" description="Proton donor" evidence="4">
    <location>
        <position position="112"/>
    </location>
</feature>
<dbReference type="AlphaFoldDB" id="A0AA42BWS7"/>
<comment type="pathway">
    <text evidence="4">Quinol/quinone metabolism; 1,4-dihydroxy-2-naphthoate biosynthesis; 1,4-dihydroxy-2-naphthoate from chorismate: step 4/7.</text>
</comment>
<dbReference type="SFLD" id="SFLDS00001">
    <property type="entry name" value="Enolase"/>
    <property type="match status" value="1"/>
</dbReference>
<keyword evidence="7" id="KW-1185">Reference proteome</keyword>
<evidence type="ECO:0000256" key="1">
    <source>
        <dbReference type="ARBA" id="ARBA00022723"/>
    </source>
</evidence>
<keyword evidence="3 4" id="KW-0456">Lyase</keyword>
<dbReference type="Pfam" id="PF13378">
    <property type="entry name" value="MR_MLE_C"/>
    <property type="match status" value="1"/>
</dbReference>
<dbReference type="InterPro" id="IPR010196">
    <property type="entry name" value="OSB_synthase_MenC1"/>
</dbReference>
<keyword evidence="1 4" id="KW-0479">Metal-binding</keyword>